<gene>
    <name evidence="2" type="ORF">FYC51_18855</name>
</gene>
<dbReference type="EMBL" id="VSSB01000002">
    <property type="protein sequence ID" value="TYL51178.1"/>
    <property type="molecule type" value="Genomic_DNA"/>
</dbReference>
<comment type="caution">
    <text evidence="2">The sequence shown here is derived from an EMBL/GenBank/DDBJ whole genome shotgun (WGS) entry which is preliminary data.</text>
</comment>
<proteinExistence type="predicted"/>
<organism evidence="2 3">
    <name type="scientific">Agromyces mariniharenae</name>
    <dbReference type="NCBI Taxonomy" id="2604423"/>
    <lineage>
        <taxon>Bacteria</taxon>
        <taxon>Bacillati</taxon>
        <taxon>Actinomycetota</taxon>
        <taxon>Actinomycetes</taxon>
        <taxon>Micrococcales</taxon>
        <taxon>Microbacteriaceae</taxon>
        <taxon>Agromyces</taxon>
    </lineage>
</organism>
<evidence type="ECO:0000256" key="1">
    <source>
        <dbReference type="SAM" id="MobiDB-lite"/>
    </source>
</evidence>
<name>A0A5S4UYJ1_9MICO</name>
<evidence type="ECO:0000313" key="2">
    <source>
        <dbReference type="EMBL" id="TYL51178.1"/>
    </source>
</evidence>
<dbReference type="RefSeq" id="WP_148735280.1">
    <property type="nucleotide sequence ID" value="NZ_VSSB01000002.1"/>
</dbReference>
<protein>
    <submittedName>
        <fullName evidence="2">Uncharacterized protein</fullName>
    </submittedName>
</protein>
<dbReference type="Proteomes" id="UP000325243">
    <property type="component" value="Unassembled WGS sequence"/>
</dbReference>
<dbReference type="AlphaFoldDB" id="A0A5S4UYJ1"/>
<evidence type="ECO:0000313" key="3">
    <source>
        <dbReference type="Proteomes" id="UP000325243"/>
    </source>
</evidence>
<keyword evidence="3" id="KW-1185">Reference proteome</keyword>
<reference evidence="2 3" key="1">
    <citation type="submission" date="2019-08" db="EMBL/GenBank/DDBJ databases">
        <authorList>
            <person name="Hu J."/>
        </authorList>
    </citation>
    <scope>NUCLEOTIDE SEQUENCE [LARGE SCALE GENOMIC DNA]</scope>
    <source>
        <strain evidence="2 3">NEAU-184</strain>
    </source>
</reference>
<feature type="region of interest" description="Disordered" evidence="1">
    <location>
        <begin position="17"/>
        <end position="54"/>
    </location>
</feature>
<accession>A0A5S4UYJ1</accession>
<sequence length="253" mass="28064">MSDQEYVEEIRLVRRKKDTYRSNSSKSDAFESDLLRNKGTRNVAGPTESRPIDEAELRRRYQGDPAYGPQREPSPAQQALADAIIELSTVLIREFVVPVVREVALPAAKAKLSEFAERRRFNALVRAEIRARALAANVVEVEVVEETEPGSTAADVEVAAPGIAVTRSDLLLAQLQLKLAEDFVAQQRWLLAHAEVTDEDLSPELKQSVSLMLEGRADQLDDGQREAVAVFLQEAREAAAAKRTLPPQPQIIE</sequence>